<comment type="caution">
    <text evidence="1">The sequence shown here is derived from an EMBL/GenBank/DDBJ whole genome shotgun (WGS) entry which is preliminary data.</text>
</comment>
<dbReference type="OrthoDB" id="10555403at2759"/>
<proteinExistence type="predicted"/>
<name>A0A2S6C201_9PEZI</name>
<reference evidence="2" key="1">
    <citation type="journal article" date="2017" name="bioRxiv">
        <title>Conservation of a gene cluster reveals novel cercosporin biosynthetic mechanisms and extends production to the genus Colletotrichum.</title>
        <authorList>
            <person name="de Jonge R."/>
            <person name="Ebert M.K."/>
            <person name="Huitt-Roehl C.R."/>
            <person name="Pal P."/>
            <person name="Suttle J.C."/>
            <person name="Spanner R.E."/>
            <person name="Neubauer J.D."/>
            <person name="Jurick W.M.II."/>
            <person name="Stott K.A."/>
            <person name="Secor G.A."/>
            <person name="Thomma B.P.H.J."/>
            <person name="Van de Peer Y."/>
            <person name="Townsend C.A."/>
            <person name="Bolton M.D."/>
        </authorList>
    </citation>
    <scope>NUCLEOTIDE SEQUENCE [LARGE SCALE GENOMIC DNA]</scope>
    <source>
        <strain evidence="2">CBS538.71</strain>
    </source>
</reference>
<dbReference type="EMBL" id="PNEN01000576">
    <property type="protein sequence ID" value="PPJ53758.1"/>
    <property type="molecule type" value="Genomic_DNA"/>
</dbReference>
<keyword evidence="2" id="KW-1185">Reference proteome</keyword>
<organism evidence="1 2">
    <name type="scientific">Cercospora berteroae</name>
    <dbReference type="NCBI Taxonomy" id="357750"/>
    <lineage>
        <taxon>Eukaryota</taxon>
        <taxon>Fungi</taxon>
        <taxon>Dikarya</taxon>
        <taxon>Ascomycota</taxon>
        <taxon>Pezizomycotina</taxon>
        <taxon>Dothideomycetes</taxon>
        <taxon>Dothideomycetidae</taxon>
        <taxon>Mycosphaerellales</taxon>
        <taxon>Mycosphaerellaceae</taxon>
        <taxon>Cercospora</taxon>
    </lineage>
</organism>
<dbReference type="Proteomes" id="UP000237631">
    <property type="component" value="Unassembled WGS sequence"/>
</dbReference>
<sequence>MLPHLRIQFSGANQEDRHIALDFETLQALVRQSQSLQQHLAALTMPTDDGAEFDQQRHISEAVTEATAVDTFVSQLWDAFHLSIGSAMGLPPKHRKPSTFLNFLRISYLI</sequence>
<accession>A0A2S6C201</accession>
<protein>
    <submittedName>
        <fullName evidence="1">Uncharacterized protein</fullName>
    </submittedName>
</protein>
<gene>
    <name evidence="1" type="ORF">CBER1_04579</name>
</gene>
<dbReference type="AlphaFoldDB" id="A0A2S6C201"/>
<evidence type="ECO:0000313" key="1">
    <source>
        <dbReference type="EMBL" id="PPJ53758.1"/>
    </source>
</evidence>
<evidence type="ECO:0000313" key="2">
    <source>
        <dbReference type="Proteomes" id="UP000237631"/>
    </source>
</evidence>